<reference evidence="5" key="1">
    <citation type="submission" date="2021-04" db="EMBL/GenBank/DDBJ databases">
        <authorList>
            <consortium name="Molecular Ecology Group"/>
        </authorList>
    </citation>
    <scope>NUCLEOTIDE SEQUENCE</scope>
</reference>
<evidence type="ECO:0000256" key="1">
    <source>
        <dbReference type="ARBA" id="ARBA00009219"/>
    </source>
</evidence>
<name>A0A8S3ZL26_9EUPU</name>
<organism evidence="5 6">
    <name type="scientific">Candidula unifasciata</name>
    <dbReference type="NCBI Taxonomy" id="100452"/>
    <lineage>
        <taxon>Eukaryota</taxon>
        <taxon>Metazoa</taxon>
        <taxon>Spiralia</taxon>
        <taxon>Lophotrochozoa</taxon>
        <taxon>Mollusca</taxon>
        <taxon>Gastropoda</taxon>
        <taxon>Heterobranchia</taxon>
        <taxon>Euthyneura</taxon>
        <taxon>Panpulmonata</taxon>
        <taxon>Eupulmonata</taxon>
        <taxon>Stylommatophora</taxon>
        <taxon>Helicina</taxon>
        <taxon>Helicoidea</taxon>
        <taxon>Geomitridae</taxon>
        <taxon>Candidula</taxon>
    </lineage>
</organism>
<proteinExistence type="inferred from homology"/>
<dbReference type="OrthoDB" id="2735536at2759"/>
<sequence length="416" mass="46361">MVAADSLSSDVPEIHVVTGGAGFPGFSLGRRLAKKGHIVKLIDVKEPVLDLEEGMEFFKGNITDLEFVSSIVRGASVVYHLASYGMSGREQLNKKLIETVNIGGTETVLKACLDNDVTRLVYTSTYNVIFGGQEIKNGDESLPYLTDDKFTDHYSRTKMLAEQKVLATNGQQTAQGKTFRCCVLRLAGVYGPGEQRHIPRIVSYLEQGLVKVTYGCKDSRVDFLHVDNLVQAHELAALALREDRQFIAAGKAYFINDNKPINNFEFFRPLFEGLGYGYPKVNLPLLPVFYFAWLTELIHAIVSPVYNFQPLLTRTEVYKTGVTHYFSIQNATKDLNYHPTVHNDLSGVVAYYKKLGRVKGHQSSIFMYYLVNAIIIFFIYNLFIFILPGVTGLASSLTTGATGLYSSLTCLDYSDS</sequence>
<dbReference type="GO" id="GO:0004601">
    <property type="term" value="F:peroxidase activity"/>
    <property type="evidence" value="ECO:0007669"/>
    <property type="project" value="InterPro"/>
</dbReference>
<dbReference type="InterPro" id="IPR036291">
    <property type="entry name" value="NAD(P)-bd_dom_sf"/>
</dbReference>
<evidence type="ECO:0000313" key="6">
    <source>
        <dbReference type="Proteomes" id="UP000678393"/>
    </source>
</evidence>
<comment type="caution">
    <text evidence="5">The sequence shown here is derived from an EMBL/GenBank/DDBJ whole genome shotgun (WGS) entry which is preliminary data.</text>
</comment>
<keyword evidence="3" id="KW-0812">Transmembrane</keyword>
<evidence type="ECO:0000259" key="4">
    <source>
        <dbReference type="PROSITE" id="PS50873"/>
    </source>
</evidence>
<dbReference type="GO" id="GO:0016616">
    <property type="term" value="F:oxidoreductase activity, acting on the CH-OH group of donors, NAD or NADP as acceptor"/>
    <property type="evidence" value="ECO:0007669"/>
    <property type="project" value="InterPro"/>
</dbReference>
<dbReference type="GO" id="GO:0006979">
    <property type="term" value="P:response to oxidative stress"/>
    <property type="evidence" value="ECO:0007669"/>
    <property type="project" value="InterPro"/>
</dbReference>
<dbReference type="InterPro" id="IPR002016">
    <property type="entry name" value="Haem_peroxidase"/>
</dbReference>
<protein>
    <recommendedName>
        <fullName evidence="4">Plant heme peroxidase family profile domain-containing protein</fullName>
    </recommendedName>
</protein>
<dbReference type="InterPro" id="IPR050177">
    <property type="entry name" value="Lipid_A_modif_metabolic_enz"/>
</dbReference>
<keyword evidence="3" id="KW-1133">Transmembrane helix</keyword>
<dbReference type="PROSITE" id="PS50873">
    <property type="entry name" value="PEROXIDASE_4"/>
    <property type="match status" value="1"/>
</dbReference>
<evidence type="ECO:0000256" key="3">
    <source>
        <dbReference type="SAM" id="Phobius"/>
    </source>
</evidence>
<accession>A0A8S3ZL26</accession>
<comment type="similarity">
    <text evidence="1">Belongs to the 3-beta-HSD family.</text>
</comment>
<dbReference type="AlphaFoldDB" id="A0A8S3ZL26"/>
<dbReference type="GO" id="GO:0006694">
    <property type="term" value="P:steroid biosynthetic process"/>
    <property type="evidence" value="ECO:0007669"/>
    <property type="project" value="InterPro"/>
</dbReference>
<dbReference type="SUPFAM" id="SSF51735">
    <property type="entry name" value="NAD(P)-binding Rossmann-fold domains"/>
    <property type="match status" value="1"/>
</dbReference>
<feature type="domain" description="Plant heme peroxidase family profile" evidence="4">
    <location>
        <begin position="1"/>
        <end position="182"/>
    </location>
</feature>
<feature type="transmembrane region" description="Helical" evidence="3">
    <location>
        <begin position="366"/>
        <end position="387"/>
    </location>
</feature>
<dbReference type="InterPro" id="IPR002225">
    <property type="entry name" value="3Beta_OHSteriod_DH/Estase"/>
</dbReference>
<dbReference type="Gene3D" id="3.40.50.720">
    <property type="entry name" value="NAD(P)-binding Rossmann-like Domain"/>
    <property type="match status" value="1"/>
</dbReference>
<dbReference type="GO" id="GO:0020037">
    <property type="term" value="F:heme binding"/>
    <property type="evidence" value="ECO:0007669"/>
    <property type="project" value="InterPro"/>
</dbReference>
<evidence type="ECO:0000313" key="5">
    <source>
        <dbReference type="EMBL" id="CAG5127976.1"/>
    </source>
</evidence>
<dbReference type="Pfam" id="PF01073">
    <property type="entry name" value="3Beta_HSD"/>
    <property type="match status" value="1"/>
</dbReference>
<dbReference type="PANTHER" id="PTHR43245:SF51">
    <property type="entry name" value="SHORT CHAIN DEHYDROGENASE_REDUCTASE FAMILY 42E, MEMBER 2"/>
    <property type="match status" value="1"/>
</dbReference>
<dbReference type="EMBL" id="CAJHNH020002879">
    <property type="protein sequence ID" value="CAG5127976.1"/>
    <property type="molecule type" value="Genomic_DNA"/>
</dbReference>
<keyword evidence="3" id="KW-0472">Membrane</keyword>
<gene>
    <name evidence="5" type="ORF">CUNI_LOCUS13534</name>
</gene>
<keyword evidence="6" id="KW-1185">Reference proteome</keyword>
<keyword evidence="2" id="KW-0560">Oxidoreductase</keyword>
<evidence type="ECO:0000256" key="2">
    <source>
        <dbReference type="ARBA" id="ARBA00023002"/>
    </source>
</evidence>
<dbReference type="Proteomes" id="UP000678393">
    <property type="component" value="Unassembled WGS sequence"/>
</dbReference>
<dbReference type="PANTHER" id="PTHR43245">
    <property type="entry name" value="BIFUNCTIONAL POLYMYXIN RESISTANCE PROTEIN ARNA"/>
    <property type="match status" value="1"/>
</dbReference>